<evidence type="ECO:0000313" key="2">
    <source>
        <dbReference type="EMBL" id="KAJ8601943.1"/>
    </source>
</evidence>
<evidence type="ECO:0000259" key="1">
    <source>
        <dbReference type="Pfam" id="PF12697"/>
    </source>
</evidence>
<evidence type="ECO:0000313" key="3">
    <source>
        <dbReference type="Proteomes" id="UP001230188"/>
    </source>
</evidence>
<sequence length="252" mass="27178">MIFFVHGSHHDAGYWTGMQAEFSRRGFESRALDLGSSRWATVASLVRRLRDEIHDESDGGADAVYVGHSQGALVVQSHLATGGRARAAILMAPVPLDTLLWLRHSRSLATSVPPANLVASALTLNSKYVVAPDVETMRANFFLPTTKSTTRSEFGNSLEEYFLHEITPEDTVVGSLFSRGNARDISVPTLLVAAEQDKLVGVDTVVALGRLIPNAAEVCVVSEQAHAFSDPGWEDSVCGPMETFLRSTAGVP</sequence>
<dbReference type="EMBL" id="JAQMWT010000393">
    <property type="protein sequence ID" value="KAJ8601943.1"/>
    <property type="molecule type" value="Genomic_DNA"/>
</dbReference>
<comment type="caution">
    <text evidence="2">The sequence shown here is derived from an EMBL/GenBank/DDBJ whole genome shotgun (WGS) entry which is preliminary data.</text>
</comment>
<dbReference type="InterPro" id="IPR000073">
    <property type="entry name" value="AB_hydrolase_1"/>
</dbReference>
<reference evidence="2" key="1">
    <citation type="submission" date="2023-01" db="EMBL/GenBank/DDBJ databases">
        <title>Metagenome sequencing of chrysophaentin producing Chrysophaeum taylorii.</title>
        <authorList>
            <person name="Davison J."/>
            <person name="Bewley C."/>
        </authorList>
    </citation>
    <scope>NUCLEOTIDE SEQUENCE</scope>
    <source>
        <strain evidence="2">NIES-1699</strain>
    </source>
</reference>
<gene>
    <name evidence="2" type="ORF">CTAYLR_004464</name>
</gene>
<dbReference type="Gene3D" id="3.40.50.1820">
    <property type="entry name" value="alpha/beta hydrolase"/>
    <property type="match status" value="1"/>
</dbReference>
<name>A0AAD7UDV5_9STRA</name>
<organism evidence="2 3">
    <name type="scientific">Chrysophaeum taylorii</name>
    <dbReference type="NCBI Taxonomy" id="2483200"/>
    <lineage>
        <taxon>Eukaryota</taxon>
        <taxon>Sar</taxon>
        <taxon>Stramenopiles</taxon>
        <taxon>Ochrophyta</taxon>
        <taxon>Pelagophyceae</taxon>
        <taxon>Pelagomonadales</taxon>
        <taxon>Pelagomonadaceae</taxon>
        <taxon>Chrysophaeum</taxon>
    </lineage>
</organism>
<protein>
    <recommendedName>
        <fullName evidence="1">AB hydrolase-1 domain-containing protein</fullName>
    </recommendedName>
</protein>
<dbReference type="Proteomes" id="UP001230188">
    <property type="component" value="Unassembled WGS sequence"/>
</dbReference>
<dbReference type="AlphaFoldDB" id="A0AAD7UDV5"/>
<dbReference type="Pfam" id="PF12697">
    <property type="entry name" value="Abhydrolase_6"/>
    <property type="match status" value="1"/>
</dbReference>
<dbReference type="InterPro" id="IPR029058">
    <property type="entry name" value="AB_hydrolase_fold"/>
</dbReference>
<keyword evidence="3" id="KW-1185">Reference proteome</keyword>
<dbReference type="SUPFAM" id="SSF53474">
    <property type="entry name" value="alpha/beta-Hydrolases"/>
    <property type="match status" value="1"/>
</dbReference>
<accession>A0AAD7UDV5</accession>
<feature type="domain" description="AB hydrolase-1" evidence="1">
    <location>
        <begin position="2"/>
        <end position="207"/>
    </location>
</feature>
<proteinExistence type="predicted"/>